<reference evidence="1 2" key="1">
    <citation type="submission" date="2015-07" db="EMBL/GenBank/DDBJ databases">
        <authorList>
            <person name="Noorani M."/>
        </authorList>
    </citation>
    <scope>NUCLEOTIDE SEQUENCE [LARGE SCALE GENOMIC DNA]</scope>
    <source>
        <strain evidence="1 2">CECT 5088</strain>
    </source>
</reference>
<dbReference type="STRING" id="282197.SAMN04488517_101324"/>
<organism evidence="1 2">
    <name type="scientific">Jannaschia rubra</name>
    <dbReference type="NCBI Taxonomy" id="282197"/>
    <lineage>
        <taxon>Bacteria</taxon>
        <taxon>Pseudomonadati</taxon>
        <taxon>Pseudomonadota</taxon>
        <taxon>Alphaproteobacteria</taxon>
        <taxon>Rhodobacterales</taxon>
        <taxon>Roseobacteraceae</taxon>
        <taxon>Jannaschia</taxon>
    </lineage>
</organism>
<proteinExistence type="predicted"/>
<dbReference type="Proteomes" id="UP000048908">
    <property type="component" value="Unassembled WGS sequence"/>
</dbReference>
<name>A0A0M6XK84_9RHOB</name>
<evidence type="ECO:0000313" key="1">
    <source>
        <dbReference type="EMBL" id="CTQ31338.1"/>
    </source>
</evidence>
<dbReference type="EMBL" id="CXPG01000009">
    <property type="protein sequence ID" value="CTQ31338.1"/>
    <property type="molecule type" value="Genomic_DNA"/>
</dbReference>
<accession>A0A0M6XK84</accession>
<evidence type="ECO:0000313" key="2">
    <source>
        <dbReference type="Proteomes" id="UP000048908"/>
    </source>
</evidence>
<protein>
    <submittedName>
        <fullName evidence="1">Uncharacterized protein</fullName>
    </submittedName>
</protein>
<sequence>MSRTDLHPMPDVAAFRRPASEVMRLARMGCSHPTRLSFLRTLLRRMRTEGWRIDRPVWEVDDRGVGHAVYRVRGGAHAYSLVAFAHDLPDEMRSDRVIATAWDATFTLFDGEPSPADIERLRANVPLQEAGRVTTRELTLARANRSVRLVRHVIEALSEGRQPDLKEIAAVGYLMRTTAVYGSGKFGAADRADIADRPELAAPFQVEMLTVWLIRAFTVDIVEHMAAVRGGVGAVRLDPAIRRTLGVGNSTGLGMAPFVVRHPILLNNWMMAREEALARVRHQPSATPEAVTELRRVLDLAIRNAAAWTSEHPVQVAKLGDLRRDLDLVSDQLTRWNTGQSRPWDALWRWGAGTLSCEGQEALLSLMLEPHGDLVDDLATTMGADEAAAFRLDGAMRVGDLRAVLADRYGWALAIDFTAPENVARFWYVSEEKLEPRLGERAIEEGAAREQPLCIARLASELEGTLRDYPDDAPVATVLLAHPEHRFMVRRAQVARFHPYAEVRDNLIAADMLPIDLLRSKLAFFGATRFDPRSDRWVRINLFQGAPYPDEIGSEGPR</sequence>
<dbReference type="AlphaFoldDB" id="A0A0M6XK84"/>
<gene>
    <name evidence="1" type="ORF">JAN5088_00093</name>
</gene>
<dbReference type="RefSeq" id="WP_055680839.1">
    <property type="nucleotide sequence ID" value="NZ_CXPG01000009.1"/>
</dbReference>
<keyword evidence="2" id="KW-1185">Reference proteome</keyword>